<name>A0A1H5VR18_9ACTN</name>
<dbReference type="OrthoDB" id="154293at2"/>
<dbReference type="InterPro" id="IPR024344">
    <property type="entry name" value="MDMPI_metal-binding"/>
</dbReference>
<dbReference type="InterPro" id="IPR017517">
    <property type="entry name" value="Maleyloyr_isom"/>
</dbReference>
<proteinExistence type="predicted"/>
<dbReference type="EMBL" id="FNVU01000002">
    <property type="protein sequence ID" value="SEF88977.1"/>
    <property type="molecule type" value="Genomic_DNA"/>
</dbReference>
<evidence type="ECO:0000313" key="2">
    <source>
        <dbReference type="EMBL" id="SEF88977.1"/>
    </source>
</evidence>
<dbReference type="Proteomes" id="UP000236754">
    <property type="component" value="Unassembled WGS sequence"/>
</dbReference>
<dbReference type="RefSeq" id="WP_103884516.1">
    <property type="nucleotide sequence ID" value="NZ_FNVU01000002.1"/>
</dbReference>
<dbReference type="InterPro" id="IPR034660">
    <property type="entry name" value="DinB/YfiT-like"/>
</dbReference>
<organism evidence="2 3">
    <name type="scientific">Actinacidiphila yanglinensis</name>
    <dbReference type="NCBI Taxonomy" id="310779"/>
    <lineage>
        <taxon>Bacteria</taxon>
        <taxon>Bacillati</taxon>
        <taxon>Actinomycetota</taxon>
        <taxon>Actinomycetes</taxon>
        <taxon>Kitasatosporales</taxon>
        <taxon>Streptomycetaceae</taxon>
        <taxon>Actinacidiphila</taxon>
    </lineage>
</organism>
<evidence type="ECO:0000313" key="3">
    <source>
        <dbReference type="Proteomes" id="UP000236754"/>
    </source>
</evidence>
<gene>
    <name evidence="2" type="ORF">SAMN05216223_102377</name>
</gene>
<evidence type="ECO:0000259" key="1">
    <source>
        <dbReference type="Pfam" id="PF11716"/>
    </source>
</evidence>
<sequence>MGTWSGCAEGGVGQLGPAVDARGRFAPELASLVGLLRDLTREQWDREAVPGWRVHDLAAHVLGDYCGRLGRGREGFAPVFAPGETLEAFVHRANQEWVDLHADLEPDSLVGELEEAGAEVARRFEATDPDAPALGVSWAGVDPAPAWLDTAREFTEYWTHRQQIRHAVGRGTDTEPRAMSLVLDTFLRALPHTLRATPAPVGTQVAVTVAGPAGGTWTATRTGGGPVEGTWCWSLAEPQCGEPAAGVRLDAESAWRLCTRGIEPEEALAGALVRGERRLAEAACRIVSVVR</sequence>
<dbReference type="GO" id="GO:0046872">
    <property type="term" value="F:metal ion binding"/>
    <property type="evidence" value="ECO:0007669"/>
    <property type="project" value="InterPro"/>
</dbReference>
<feature type="domain" description="Mycothiol-dependent maleylpyruvate isomerase metal-binding" evidence="1">
    <location>
        <begin position="26"/>
        <end position="164"/>
    </location>
</feature>
<dbReference type="NCBIfam" id="TIGR03083">
    <property type="entry name" value="maleylpyruvate isomerase family mycothiol-dependent enzyme"/>
    <property type="match status" value="1"/>
</dbReference>
<dbReference type="AlphaFoldDB" id="A0A1H5VR18"/>
<protein>
    <submittedName>
        <fullName evidence="2">TIGR03083 family protein</fullName>
    </submittedName>
</protein>
<accession>A0A1H5VR18</accession>
<dbReference type="SUPFAM" id="SSF109854">
    <property type="entry name" value="DinB/YfiT-like putative metalloenzymes"/>
    <property type="match status" value="1"/>
</dbReference>
<keyword evidence="3" id="KW-1185">Reference proteome</keyword>
<dbReference type="Pfam" id="PF11716">
    <property type="entry name" value="MDMPI_N"/>
    <property type="match status" value="1"/>
</dbReference>
<reference evidence="2 3" key="1">
    <citation type="submission" date="2016-10" db="EMBL/GenBank/DDBJ databases">
        <authorList>
            <person name="de Groot N.N."/>
        </authorList>
    </citation>
    <scope>NUCLEOTIDE SEQUENCE [LARGE SCALE GENOMIC DNA]</scope>
    <source>
        <strain evidence="2 3">CGMCC 4.2023</strain>
    </source>
</reference>
<dbReference type="Gene3D" id="1.20.120.450">
    <property type="entry name" value="dinb family like domain"/>
    <property type="match status" value="1"/>
</dbReference>